<name>A0A8X8IWD9_POPTO</name>
<keyword evidence="2" id="KW-1185">Reference proteome</keyword>
<dbReference type="EMBL" id="JAAWWB010000001">
    <property type="protein sequence ID" value="KAG6792497.1"/>
    <property type="molecule type" value="Genomic_DNA"/>
</dbReference>
<proteinExistence type="predicted"/>
<dbReference type="AlphaFoldDB" id="A0A8X8IWD9"/>
<gene>
    <name evidence="1" type="ORF">POTOM_001647</name>
</gene>
<reference evidence="1" key="1">
    <citation type="journal article" date="2020" name="bioRxiv">
        <title>Hybrid origin of Populus tomentosa Carr. identified through genome sequencing and phylogenomic analysis.</title>
        <authorList>
            <person name="An X."/>
            <person name="Gao K."/>
            <person name="Chen Z."/>
            <person name="Li J."/>
            <person name="Yang X."/>
            <person name="Yang X."/>
            <person name="Zhou J."/>
            <person name="Guo T."/>
            <person name="Zhao T."/>
            <person name="Huang S."/>
            <person name="Miao D."/>
            <person name="Khan W.U."/>
            <person name="Rao P."/>
            <person name="Ye M."/>
            <person name="Lei B."/>
            <person name="Liao W."/>
            <person name="Wang J."/>
            <person name="Ji L."/>
            <person name="Li Y."/>
            <person name="Guo B."/>
            <person name="Mustafa N.S."/>
            <person name="Li S."/>
            <person name="Yun Q."/>
            <person name="Keller S.R."/>
            <person name="Mao J."/>
            <person name="Zhang R."/>
            <person name="Strauss S.H."/>
        </authorList>
    </citation>
    <scope>NUCLEOTIDE SEQUENCE</scope>
    <source>
        <strain evidence="1">GM15</strain>
        <tissue evidence="1">Leaf</tissue>
    </source>
</reference>
<organism evidence="1 2">
    <name type="scientific">Populus tomentosa</name>
    <name type="common">Chinese white poplar</name>
    <dbReference type="NCBI Taxonomy" id="118781"/>
    <lineage>
        <taxon>Eukaryota</taxon>
        <taxon>Viridiplantae</taxon>
        <taxon>Streptophyta</taxon>
        <taxon>Embryophyta</taxon>
        <taxon>Tracheophyta</taxon>
        <taxon>Spermatophyta</taxon>
        <taxon>Magnoliopsida</taxon>
        <taxon>eudicotyledons</taxon>
        <taxon>Gunneridae</taxon>
        <taxon>Pentapetalae</taxon>
        <taxon>rosids</taxon>
        <taxon>fabids</taxon>
        <taxon>Malpighiales</taxon>
        <taxon>Salicaceae</taxon>
        <taxon>Saliceae</taxon>
        <taxon>Populus</taxon>
    </lineage>
</organism>
<protein>
    <submittedName>
        <fullName evidence="1">Uncharacterized protein</fullName>
    </submittedName>
</protein>
<sequence length="100" mass="11139">MALSLRCKVESLHSMYLRLPIRKPAINRISRRLTSWKERSGLFCGLELKMVRKSVKSSGDTMILPKDHGGLGIESNEEELIVVIKALELSSSSSNLTLAL</sequence>
<evidence type="ECO:0000313" key="2">
    <source>
        <dbReference type="Proteomes" id="UP000886885"/>
    </source>
</evidence>
<comment type="caution">
    <text evidence="1">The sequence shown here is derived from an EMBL/GenBank/DDBJ whole genome shotgun (WGS) entry which is preliminary data.</text>
</comment>
<evidence type="ECO:0000313" key="1">
    <source>
        <dbReference type="EMBL" id="KAG6792497.1"/>
    </source>
</evidence>
<dbReference type="Proteomes" id="UP000886885">
    <property type="component" value="Chromosome 1A"/>
</dbReference>
<accession>A0A8X8IWD9</accession>